<dbReference type="InterPro" id="IPR023158">
    <property type="entry name" value="YerB-like_sf"/>
</dbReference>
<evidence type="ECO:0000256" key="1">
    <source>
        <dbReference type="SAM" id="MobiDB-lite"/>
    </source>
</evidence>
<accession>A0A0V8QFK9</accession>
<feature type="region of interest" description="Disordered" evidence="1">
    <location>
        <begin position="26"/>
        <end position="59"/>
    </location>
</feature>
<dbReference type="InterPro" id="IPR021416">
    <property type="entry name" value="DUF3048_N"/>
</dbReference>
<proteinExistence type="predicted"/>
<dbReference type="STRING" id="290052.ASU35_09680"/>
<keyword evidence="5" id="KW-1185">Reference proteome</keyword>
<feature type="domain" description="DUF3048" evidence="2">
    <location>
        <begin position="62"/>
        <end position="205"/>
    </location>
</feature>
<gene>
    <name evidence="4" type="ORF">ASU35_09680</name>
</gene>
<feature type="domain" description="DUF3048" evidence="3">
    <location>
        <begin position="234"/>
        <end position="345"/>
    </location>
</feature>
<evidence type="ECO:0000259" key="3">
    <source>
        <dbReference type="Pfam" id="PF17479"/>
    </source>
</evidence>
<comment type="caution">
    <text evidence="4">The sequence shown here is derived from an EMBL/GenBank/DDBJ whole genome shotgun (WGS) entry which is preliminary data.</text>
</comment>
<dbReference type="Gene3D" id="3.50.90.10">
    <property type="entry name" value="YerB-like"/>
    <property type="match status" value="1"/>
</dbReference>
<name>A0A0V8QFK9_9FIRM</name>
<dbReference type="AlphaFoldDB" id="A0A0V8QFK9"/>
<dbReference type="EMBL" id="LNAM01000149">
    <property type="protein sequence ID" value="KSV59260.1"/>
    <property type="molecule type" value="Genomic_DNA"/>
</dbReference>
<evidence type="ECO:0000313" key="4">
    <source>
        <dbReference type="EMBL" id="KSV59260.1"/>
    </source>
</evidence>
<evidence type="ECO:0000313" key="5">
    <source>
        <dbReference type="Proteomes" id="UP000054874"/>
    </source>
</evidence>
<evidence type="ECO:0000259" key="2">
    <source>
        <dbReference type="Pfam" id="PF11258"/>
    </source>
</evidence>
<dbReference type="RefSeq" id="WP_058352490.1">
    <property type="nucleotide sequence ID" value="NZ_CABMMD010000149.1"/>
</dbReference>
<reference evidence="4 5" key="1">
    <citation type="submission" date="2015-11" db="EMBL/GenBank/DDBJ databases">
        <title>Butyribacter intestini gen. nov., sp. nov., a butyric acid-producing bacterium of the family Lachnospiraceae isolated from the human faeces.</title>
        <authorList>
            <person name="Zou Y."/>
            <person name="Xue W."/>
            <person name="Luo G."/>
            <person name="Lv M."/>
        </authorList>
    </citation>
    <scope>NUCLEOTIDE SEQUENCE [LARGE SCALE GENOMIC DNA]</scope>
    <source>
        <strain evidence="4 5">ACET-33324</strain>
    </source>
</reference>
<dbReference type="InterPro" id="IPR035328">
    <property type="entry name" value="DUF3048_C"/>
</dbReference>
<sequence length="360" mass="40376">MKKFSVRFLGTILLVAALTGCQKKEESNTTAEVAPVATGQEELPAETPKPEENHEGEAQSLLTGLWIPKEEASLRPYAVMFNNIEYASPQSGTSEASILYEALAEGGITRLMGIIEKPSSERIGSVRSARHYFVSVAEEYDAIFVHYGQTKYALSKISELKVNNLSGLEAIGTTVFYRDKSIKAPHNAFASAKGIFEGTKKKDYRTEYREDLCKHFNFYEKDTQLEGENANHIKLGFSSSANPFFDYNKEEGLYYRGQFGKEHIDANTGEPLAFKNIIVQLVEEKNIDSNGYQTINFENATGKGYYITNGKVQEITWEKNESGKAMRYLDTDGRLLSINPGKTYVALYPTYRMENLSISE</sequence>
<dbReference type="Pfam" id="PF11258">
    <property type="entry name" value="DUF3048"/>
    <property type="match status" value="1"/>
</dbReference>
<feature type="compositionally biased region" description="Basic and acidic residues" evidence="1">
    <location>
        <begin position="48"/>
        <end position="57"/>
    </location>
</feature>
<evidence type="ECO:0008006" key="6">
    <source>
        <dbReference type="Google" id="ProtNLM"/>
    </source>
</evidence>
<dbReference type="PROSITE" id="PS51257">
    <property type="entry name" value="PROKAR_LIPOPROTEIN"/>
    <property type="match status" value="1"/>
</dbReference>
<protein>
    <recommendedName>
        <fullName evidence="6">Lipoprotein YerB</fullName>
    </recommendedName>
</protein>
<dbReference type="Proteomes" id="UP000054874">
    <property type="component" value="Unassembled WGS sequence"/>
</dbReference>
<dbReference type="Pfam" id="PF17479">
    <property type="entry name" value="DUF3048_C"/>
    <property type="match status" value="1"/>
</dbReference>
<dbReference type="OrthoDB" id="9779102at2"/>
<dbReference type="SUPFAM" id="SSF159774">
    <property type="entry name" value="YerB-like"/>
    <property type="match status" value="1"/>
</dbReference>
<organism evidence="4 5">
    <name type="scientific">Acetivibrio ethanolgignens</name>
    <dbReference type="NCBI Taxonomy" id="290052"/>
    <lineage>
        <taxon>Bacteria</taxon>
        <taxon>Bacillati</taxon>
        <taxon>Bacillota</taxon>
        <taxon>Clostridia</taxon>
        <taxon>Eubacteriales</taxon>
        <taxon>Oscillospiraceae</taxon>
        <taxon>Acetivibrio</taxon>
    </lineage>
</organism>